<reference evidence="1 2" key="1">
    <citation type="submission" date="2024-09" db="EMBL/GenBank/DDBJ databases">
        <title>Floridaenema gen nov. (Aerosakkonemataceae, Aerosakkonematales ord. nov., Cyanobacteria) from benthic tropical and subtropical fresh waters, with the description of four new species.</title>
        <authorList>
            <person name="Moretto J.A."/>
            <person name="Berthold D.E."/>
            <person name="Lefler F.W."/>
            <person name="Huang I.-S."/>
            <person name="Laughinghouse H. IV."/>
        </authorList>
    </citation>
    <scope>NUCLEOTIDE SEQUENCE [LARGE SCALE GENOMIC DNA]</scope>
    <source>
        <strain evidence="1 2">BLCC-F46</strain>
    </source>
</reference>
<evidence type="ECO:0000313" key="2">
    <source>
        <dbReference type="Proteomes" id="UP001576774"/>
    </source>
</evidence>
<proteinExistence type="predicted"/>
<evidence type="ECO:0000313" key="1">
    <source>
        <dbReference type="EMBL" id="MFB2881340.1"/>
    </source>
</evidence>
<dbReference type="RefSeq" id="WP_413274322.1">
    <property type="nucleotide sequence ID" value="NZ_JBHFNQ010000220.1"/>
</dbReference>
<gene>
    <name evidence="1" type="ORF">ACE1CC_31185</name>
</gene>
<dbReference type="Proteomes" id="UP001576774">
    <property type="component" value="Unassembled WGS sequence"/>
</dbReference>
<comment type="caution">
    <text evidence="1">The sequence shown here is derived from an EMBL/GenBank/DDBJ whole genome shotgun (WGS) entry which is preliminary data.</text>
</comment>
<accession>A0ABV4XEV7</accession>
<protein>
    <submittedName>
        <fullName evidence="1">Uncharacterized protein</fullName>
    </submittedName>
</protein>
<sequence>MTESKINSRKTEITRNYISHLLEQLTVDYQNTKPERKQIADRFPVSEEEFSVWEEIELLTVDIRGYASQIQARGWIEKEQEAINRLQNIGVFDVPAIAEFYFTTKVDYQQIKAYLRMLDYLRLVMIEYLRSRSVPLGGSRC</sequence>
<dbReference type="EMBL" id="JBHFNQ010000220">
    <property type="protein sequence ID" value="MFB2881340.1"/>
    <property type="molecule type" value="Genomic_DNA"/>
</dbReference>
<name>A0ABV4XEV7_9CYAN</name>
<keyword evidence="2" id="KW-1185">Reference proteome</keyword>
<organism evidence="1 2">
    <name type="scientific">Floridaenema aerugineum BLCC-F46</name>
    <dbReference type="NCBI Taxonomy" id="3153654"/>
    <lineage>
        <taxon>Bacteria</taxon>
        <taxon>Bacillati</taxon>
        <taxon>Cyanobacteriota</taxon>
        <taxon>Cyanophyceae</taxon>
        <taxon>Oscillatoriophycideae</taxon>
        <taxon>Aerosakkonematales</taxon>
        <taxon>Aerosakkonemataceae</taxon>
        <taxon>Floridanema</taxon>
        <taxon>Floridanema aerugineum</taxon>
    </lineage>
</organism>